<keyword evidence="4 6" id="KW-1133">Transmembrane helix</keyword>
<feature type="transmembrane region" description="Helical" evidence="6">
    <location>
        <begin position="343"/>
        <end position="366"/>
    </location>
</feature>
<comment type="caution">
    <text evidence="7">The sequence shown here is derived from an EMBL/GenBank/DDBJ whole genome shotgun (WGS) entry which is preliminary data.</text>
</comment>
<dbReference type="AlphaFoldDB" id="A0A5J5FBZ7"/>
<protein>
    <recommendedName>
        <fullName evidence="9">Major facilitator superfamily domain-containing protein</fullName>
    </recommendedName>
</protein>
<dbReference type="EMBL" id="VXIS01000002">
    <property type="protein sequence ID" value="KAA8914857.1"/>
    <property type="molecule type" value="Genomic_DNA"/>
</dbReference>
<keyword evidence="8" id="KW-1185">Reference proteome</keyword>
<feature type="non-terminal residue" evidence="7">
    <location>
        <position position="1"/>
    </location>
</feature>
<evidence type="ECO:0008006" key="9">
    <source>
        <dbReference type="Google" id="ProtNLM"/>
    </source>
</evidence>
<accession>A0A5J5FBZ7</accession>
<feature type="transmembrane region" description="Helical" evidence="6">
    <location>
        <begin position="110"/>
        <end position="130"/>
    </location>
</feature>
<evidence type="ECO:0000313" key="7">
    <source>
        <dbReference type="EMBL" id="KAA8914857.1"/>
    </source>
</evidence>
<feature type="transmembrane region" description="Helical" evidence="6">
    <location>
        <begin position="378"/>
        <end position="398"/>
    </location>
</feature>
<feature type="transmembrane region" description="Helical" evidence="6">
    <location>
        <begin position="182"/>
        <end position="201"/>
    </location>
</feature>
<evidence type="ECO:0000256" key="1">
    <source>
        <dbReference type="ARBA" id="ARBA00004651"/>
    </source>
</evidence>
<dbReference type="InterPro" id="IPR036259">
    <property type="entry name" value="MFS_trans_sf"/>
</dbReference>
<dbReference type="PANTHER" id="PTHR23513">
    <property type="entry name" value="INTEGRAL MEMBRANE EFFLUX PROTEIN-RELATED"/>
    <property type="match status" value="1"/>
</dbReference>
<organism evidence="7 8">
    <name type="scientific">Sphaerosporella brunnea</name>
    <dbReference type="NCBI Taxonomy" id="1250544"/>
    <lineage>
        <taxon>Eukaryota</taxon>
        <taxon>Fungi</taxon>
        <taxon>Dikarya</taxon>
        <taxon>Ascomycota</taxon>
        <taxon>Pezizomycotina</taxon>
        <taxon>Pezizomycetes</taxon>
        <taxon>Pezizales</taxon>
        <taxon>Pyronemataceae</taxon>
        <taxon>Sphaerosporella</taxon>
    </lineage>
</organism>
<feature type="transmembrane region" description="Helical" evidence="6">
    <location>
        <begin position="288"/>
        <end position="311"/>
    </location>
</feature>
<evidence type="ECO:0000256" key="4">
    <source>
        <dbReference type="ARBA" id="ARBA00022989"/>
    </source>
</evidence>
<feature type="transmembrane region" description="Helical" evidence="6">
    <location>
        <begin position="317"/>
        <end position="336"/>
    </location>
</feature>
<keyword evidence="2" id="KW-1003">Cell membrane</keyword>
<dbReference type="Gene3D" id="1.20.1250.20">
    <property type="entry name" value="MFS general substrate transporter like domains"/>
    <property type="match status" value="1"/>
</dbReference>
<feature type="transmembrane region" description="Helical" evidence="6">
    <location>
        <begin position="12"/>
        <end position="30"/>
    </location>
</feature>
<evidence type="ECO:0000256" key="5">
    <source>
        <dbReference type="ARBA" id="ARBA00023136"/>
    </source>
</evidence>
<gene>
    <name evidence="7" type="ORF">FN846DRAFT_770777</name>
</gene>
<comment type="subcellular location">
    <subcellularLocation>
        <location evidence="1">Cell membrane</location>
        <topology evidence="1">Multi-pass membrane protein</topology>
    </subcellularLocation>
</comment>
<dbReference type="SUPFAM" id="SSF103473">
    <property type="entry name" value="MFS general substrate transporter"/>
    <property type="match status" value="1"/>
</dbReference>
<dbReference type="InParanoid" id="A0A5J5FBZ7"/>
<dbReference type="GO" id="GO:0005886">
    <property type="term" value="C:plasma membrane"/>
    <property type="evidence" value="ECO:0007669"/>
    <property type="project" value="UniProtKB-SubCell"/>
</dbReference>
<proteinExistence type="predicted"/>
<feature type="transmembrane region" description="Helical" evidence="6">
    <location>
        <begin position="222"/>
        <end position="244"/>
    </location>
</feature>
<feature type="transmembrane region" description="Helical" evidence="6">
    <location>
        <begin position="419"/>
        <end position="440"/>
    </location>
</feature>
<dbReference type="OrthoDB" id="5344169at2759"/>
<dbReference type="Proteomes" id="UP000326924">
    <property type="component" value="Unassembled WGS sequence"/>
</dbReference>
<evidence type="ECO:0000256" key="2">
    <source>
        <dbReference type="ARBA" id="ARBA00022475"/>
    </source>
</evidence>
<reference evidence="7 8" key="1">
    <citation type="submission" date="2019-09" db="EMBL/GenBank/DDBJ databases">
        <title>Draft genome of the ectomycorrhizal ascomycete Sphaerosporella brunnea.</title>
        <authorList>
            <consortium name="DOE Joint Genome Institute"/>
            <person name="Benucci G.M."/>
            <person name="Marozzi G."/>
            <person name="Antonielli L."/>
            <person name="Sanchez S."/>
            <person name="Marco P."/>
            <person name="Wang X."/>
            <person name="Falini L.B."/>
            <person name="Barry K."/>
            <person name="Haridas S."/>
            <person name="Lipzen A."/>
            <person name="Labutti K."/>
            <person name="Grigoriev I.V."/>
            <person name="Murat C."/>
            <person name="Martin F."/>
            <person name="Albertini E."/>
            <person name="Donnini D."/>
            <person name="Bonito G."/>
        </authorList>
    </citation>
    <scope>NUCLEOTIDE SEQUENCE [LARGE SCALE GENOMIC DNA]</scope>
    <source>
        <strain evidence="7 8">Sb_GMNB300</strain>
    </source>
</reference>
<keyword evidence="3 6" id="KW-0812">Transmembrane</keyword>
<evidence type="ECO:0000313" key="8">
    <source>
        <dbReference type="Proteomes" id="UP000326924"/>
    </source>
</evidence>
<evidence type="ECO:0000256" key="3">
    <source>
        <dbReference type="ARBA" id="ARBA00022692"/>
    </source>
</evidence>
<dbReference type="PANTHER" id="PTHR23513:SF6">
    <property type="entry name" value="MAJOR FACILITATOR SUPERFAMILY ASSOCIATED DOMAIN-CONTAINING PROTEIN"/>
    <property type="match status" value="1"/>
</dbReference>
<feature type="transmembrane region" description="Helical" evidence="6">
    <location>
        <begin position="71"/>
        <end position="90"/>
    </location>
</feature>
<feature type="transmembrane region" description="Helical" evidence="6">
    <location>
        <begin position="42"/>
        <end position="64"/>
    </location>
</feature>
<keyword evidence="5 6" id="KW-0472">Membrane</keyword>
<sequence length="487" mass="53239">QRNTFLYIVGMMLYKIGYESFVGSITNLALELWGGDERYGKLGILHGLNLLFQCLGSIVSAQVLRRLAGRHVLVIAVTIFAMIPTLIMIIDRGTGGLMKNSTKDDEKHGGWATDALFPLYCICGVCYGMVEVVKRVIPRDIVGNDVDKLRQIDSLVHIFYEASGTGAAFFSSYLLIRLGSTYGMIMTPACFFIAAILWWQLDKTTFWQGFKNGRIPAGLTRAYLLSSLAFADFGRSIVLGSRIIASRRKFIWLPIGYSLALYAHRYLENGLVPVLAQGYFGKPAYSQILVGGSNLGELLGALLVLLTGNLLPTPIPWLRADALLLGLVWILPFYYYKARRSTFACIFIPISMGWAAGDVSLMAYIQSSVPDDAPDSRISSLGAVMAFLYSTYIAIFAIMTPALGKYADDSSSDGAHSTIFNLGGVQFSVIAAVLLASTFVPSGSWSLNPKLELRQMIGNEDGGADEDGSKAIHIVETMPRAMSEKDV</sequence>
<name>A0A5J5FBZ7_9PEZI</name>
<evidence type="ECO:0000256" key="6">
    <source>
        <dbReference type="SAM" id="Phobius"/>
    </source>
</evidence>